<evidence type="ECO:0000256" key="2">
    <source>
        <dbReference type="ARBA" id="ARBA00023163"/>
    </source>
</evidence>
<dbReference type="InterPro" id="IPR009057">
    <property type="entry name" value="Homeodomain-like_sf"/>
</dbReference>
<dbReference type="SUPFAM" id="SSF46689">
    <property type="entry name" value="Homeodomain-like"/>
    <property type="match status" value="1"/>
</dbReference>
<dbReference type="InterPro" id="IPR025996">
    <property type="entry name" value="MT1864/Rv1816-like_C"/>
</dbReference>
<dbReference type="STRING" id="556325.BHE16_10010"/>
<organism evidence="4 5">
    <name type="scientific">Neomicrococcus aestuarii</name>
    <dbReference type="NCBI Taxonomy" id="556325"/>
    <lineage>
        <taxon>Bacteria</taxon>
        <taxon>Bacillati</taxon>
        <taxon>Actinomycetota</taxon>
        <taxon>Actinomycetes</taxon>
        <taxon>Micrococcales</taxon>
        <taxon>Micrococcaceae</taxon>
        <taxon>Neomicrococcus</taxon>
    </lineage>
</organism>
<reference evidence="4 5" key="1">
    <citation type="submission" date="2016-11" db="EMBL/GenBank/DDBJ databases">
        <title>Genome sequencing of Zhihengliuella aestuarii B18 antagonistic to Plasmodiophora brassicae.</title>
        <authorList>
            <person name="Luo Y."/>
        </authorList>
    </citation>
    <scope>NUCLEOTIDE SEQUENCE [LARGE SCALE GENOMIC DNA]</scope>
    <source>
        <strain evidence="4 5">B18</strain>
    </source>
</reference>
<evidence type="ECO:0000259" key="3">
    <source>
        <dbReference type="Pfam" id="PF13305"/>
    </source>
</evidence>
<dbReference type="Gene3D" id="1.10.357.10">
    <property type="entry name" value="Tetracycline Repressor, domain 2"/>
    <property type="match status" value="1"/>
</dbReference>
<sequence length="250" mass="27548">MPRPRIHDVALRNQMLDEAARITAAEGVEGLSARRLCTAVNTSTTAVYTLFGGMDGVRFALYRRAADSYFEDFSQIPYNDDEPLKFMDEAMLKYRRWSMANPNLYGILFGGALKLDPTLPESSGGIPESDLRFAAELATVPTKALLRAIELGHLPIPINRVPNFLLSTWACMHGLVSVEINAITSGIQSGLPGINGAGFDEHLYIETIRSLTRGLVQTYHLDEYNEDPSTEVLDELIVSSKNSQPGENAK</sequence>
<dbReference type="InterPro" id="IPR036271">
    <property type="entry name" value="Tet_transcr_reg_TetR-rel_C_sf"/>
</dbReference>
<dbReference type="SUPFAM" id="SSF48498">
    <property type="entry name" value="Tetracyclin repressor-like, C-terminal domain"/>
    <property type="match status" value="1"/>
</dbReference>
<dbReference type="AlphaFoldDB" id="A0A1L2ZQ39"/>
<name>A0A1L2ZQ39_9MICC</name>
<dbReference type="EMBL" id="CP018135">
    <property type="protein sequence ID" value="APF41269.1"/>
    <property type="molecule type" value="Genomic_DNA"/>
</dbReference>
<accession>A0A1L2ZQ39</accession>
<evidence type="ECO:0000313" key="4">
    <source>
        <dbReference type="EMBL" id="APF41269.1"/>
    </source>
</evidence>
<keyword evidence="2" id="KW-0804">Transcription</keyword>
<protein>
    <recommendedName>
        <fullName evidence="3">HTH-type transcriptional regulator MT1864/Rv1816-like C-terminal domain-containing protein</fullName>
    </recommendedName>
</protein>
<dbReference type="Proteomes" id="UP000183530">
    <property type="component" value="Chromosome"/>
</dbReference>
<dbReference type="RefSeq" id="WP_071894737.1">
    <property type="nucleotide sequence ID" value="NZ_CP018135.1"/>
</dbReference>
<evidence type="ECO:0000256" key="1">
    <source>
        <dbReference type="ARBA" id="ARBA00023015"/>
    </source>
</evidence>
<keyword evidence="1" id="KW-0805">Transcription regulation</keyword>
<dbReference type="OrthoDB" id="4709966at2"/>
<gene>
    <name evidence="4" type="ORF">BHE16_10010</name>
</gene>
<proteinExistence type="predicted"/>
<evidence type="ECO:0000313" key="5">
    <source>
        <dbReference type="Proteomes" id="UP000183530"/>
    </source>
</evidence>
<dbReference type="Pfam" id="PF13305">
    <property type="entry name" value="TetR_C_33"/>
    <property type="match status" value="1"/>
</dbReference>
<keyword evidence="5" id="KW-1185">Reference proteome</keyword>
<feature type="domain" description="HTH-type transcriptional regulator MT1864/Rv1816-like C-terminal" evidence="3">
    <location>
        <begin position="90"/>
        <end position="181"/>
    </location>
</feature>
<dbReference type="KEGG" id="nae:BHE16_10010"/>